<dbReference type="GO" id="GO:0006955">
    <property type="term" value="P:immune response"/>
    <property type="evidence" value="ECO:0007669"/>
    <property type="project" value="InterPro"/>
</dbReference>
<dbReference type="Proteomes" id="UP000261580">
    <property type="component" value="Unassembled WGS sequence"/>
</dbReference>
<keyword evidence="6" id="KW-1015">Disulfide bond</keyword>
<dbReference type="InterPro" id="IPR009079">
    <property type="entry name" value="4_helix_cytokine-like_core"/>
</dbReference>
<evidence type="ECO:0000256" key="1">
    <source>
        <dbReference type="ARBA" id="ARBA00004613"/>
    </source>
</evidence>
<comment type="subcellular location">
    <subcellularLocation>
        <location evidence="1">Secreted</location>
    </subcellularLocation>
</comment>
<evidence type="ECO:0000313" key="11">
    <source>
        <dbReference type="Proteomes" id="UP000261580"/>
    </source>
</evidence>
<dbReference type="AlphaFoldDB" id="A0A3Q4HDL7"/>
<dbReference type="GO" id="GO:0005126">
    <property type="term" value="F:cytokine receptor binding"/>
    <property type="evidence" value="ECO:0007669"/>
    <property type="project" value="InterPro"/>
</dbReference>
<dbReference type="PANTHER" id="PTHR14356:SF2">
    <property type="entry name" value="INTERLEUKIN-21"/>
    <property type="match status" value="1"/>
</dbReference>
<organism evidence="10 11">
    <name type="scientific">Neolamprologus brichardi</name>
    <name type="common">Fairy cichlid</name>
    <name type="synonym">Lamprologus brichardi</name>
    <dbReference type="NCBI Taxonomy" id="32507"/>
    <lineage>
        <taxon>Eukaryota</taxon>
        <taxon>Metazoa</taxon>
        <taxon>Chordata</taxon>
        <taxon>Craniata</taxon>
        <taxon>Vertebrata</taxon>
        <taxon>Euteleostomi</taxon>
        <taxon>Actinopterygii</taxon>
        <taxon>Neopterygii</taxon>
        <taxon>Teleostei</taxon>
        <taxon>Neoteleostei</taxon>
        <taxon>Acanthomorphata</taxon>
        <taxon>Ovalentaria</taxon>
        <taxon>Cichlomorphae</taxon>
        <taxon>Cichliformes</taxon>
        <taxon>Cichlidae</taxon>
        <taxon>African cichlids</taxon>
        <taxon>Pseudocrenilabrinae</taxon>
        <taxon>Lamprologini</taxon>
        <taxon>Neolamprologus</taxon>
    </lineage>
</organism>
<reference evidence="10" key="1">
    <citation type="submission" date="2025-08" db="UniProtKB">
        <authorList>
            <consortium name="Ensembl"/>
        </authorList>
    </citation>
    <scope>IDENTIFICATION</scope>
</reference>
<keyword evidence="3" id="KW-0202">Cytokine</keyword>
<evidence type="ECO:0000256" key="9">
    <source>
        <dbReference type="SAM" id="SignalP"/>
    </source>
</evidence>
<comment type="similarity">
    <text evidence="2">Belongs to the IL-15/IL-21 family.</text>
</comment>
<dbReference type="GeneTree" id="ENSGT00940000175879"/>
<keyword evidence="4" id="KW-0964">Secreted</keyword>
<evidence type="ECO:0000256" key="8">
    <source>
        <dbReference type="ARBA" id="ARBA00045924"/>
    </source>
</evidence>
<name>A0A3Q4HDL7_NEOBR</name>
<keyword evidence="5 9" id="KW-0732">Signal</keyword>
<comment type="function">
    <text evidence="8">Cytokine with immunoregulatory activity. May promote the transition between innate and adaptive immunity. Induces the production of IgG(1) and IgG(3) in B-cells. Implicated in the generation and maintenance of T follicular helper (Tfh) cells and the formation of germinal-centers. Together with IL6, control the early generation of Tfh cells and are critical for an effective antibody response to acute viral infection. May play a role in proliferation and maturation of natural killer (NK) cells in synergy with IL15. May regulate proliferation of mature B- and T-cells in response to activating stimuli. In synergy with IL15 and IL18 stimulates interferon gamma production in T-cells and NK cells. During T-cell mediated immune response may inhibit dendritic cells (DC) activation and maturation.</text>
</comment>
<protein>
    <recommendedName>
        <fullName evidence="7">Interleukin-21</fullName>
    </recommendedName>
</protein>
<dbReference type="STRING" id="32507.ENSNBRP00000018408"/>
<dbReference type="SUPFAM" id="SSF47266">
    <property type="entry name" value="4-helical cytokines"/>
    <property type="match status" value="1"/>
</dbReference>
<evidence type="ECO:0000256" key="7">
    <source>
        <dbReference type="ARBA" id="ARBA00039957"/>
    </source>
</evidence>
<dbReference type="GO" id="GO:0005615">
    <property type="term" value="C:extracellular space"/>
    <property type="evidence" value="ECO:0007669"/>
    <property type="project" value="UniProtKB-KW"/>
</dbReference>
<proteinExistence type="inferred from homology"/>
<dbReference type="Bgee" id="ENSNBRG00000014187">
    <property type="expression patterns" value="Expressed in zone of skin and 1 other cell type or tissue"/>
</dbReference>
<dbReference type="Gene3D" id="1.20.1250.70">
    <property type="entry name" value="Interleukin-15/Interleukin-21"/>
    <property type="match status" value="1"/>
</dbReference>
<dbReference type="GO" id="GO:0005125">
    <property type="term" value="F:cytokine activity"/>
    <property type="evidence" value="ECO:0007669"/>
    <property type="project" value="UniProtKB-KW"/>
</dbReference>
<dbReference type="Ensembl" id="ENSNBRT00000018899.1">
    <property type="protein sequence ID" value="ENSNBRP00000018408.1"/>
    <property type="gene ID" value="ENSNBRG00000014187.1"/>
</dbReference>
<dbReference type="OMA" id="FCLFAVC"/>
<dbReference type="PANTHER" id="PTHR14356">
    <property type="entry name" value="INTERLEUKIN-15-RELATED"/>
    <property type="match status" value="1"/>
</dbReference>
<evidence type="ECO:0000256" key="6">
    <source>
        <dbReference type="ARBA" id="ARBA00023157"/>
    </source>
</evidence>
<evidence type="ECO:0000256" key="2">
    <source>
        <dbReference type="ARBA" id="ARBA00006050"/>
    </source>
</evidence>
<keyword evidence="11" id="KW-1185">Reference proteome</keyword>
<accession>A0A3Q4HDL7</accession>
<evidence type="ECO:0000313" key="10">
    <source>
        <dbReference type="Ensembl" id="ENSNBRP00000018408.1"/>
    </source>
</evidence>
<evidence type="ECO:0000256" key="5">
    <source>
        <dbReference type="ARBA" id="ARBA00022729"/>
    </source>
</evidence>
<dbReference type="InterPro" id="IPR003443">
    <property type="entry name" value="IL-15/IL-21_fam"/>
</dbReference>
<feature type="signal peptide" evidence="9">
    <location>
        <begin position="1"/>
        <end position="19"/>
    </location>
</feature>
<feature type="chain" id="PRO_5018628936" description="Interleukin-21" evidence="9">
    <location>
        <begin position="20"/>
        <end position="151"/>
    </location>
</feature>
<sequence length="151" mass="17661">MKLIVFCLFTIYCCSLVKASTMEHKKLKEVLRELKMLKSNLPNTELMMNTPPKDIEDCCCLTALTCFRETLLEHFGISGKYQKKLYKSLNHTLTVSTFGLNFCNTETSTTNCSTCHSHPKENASEFFNRLESLVQRVRLFQIYFRKLYIKY</sequence>
<evidence type="ECO:0000256" key="3">
    <source>
        <dbReference type="ARBA" id="ARBA00022514"/>
    </source>
</evidence>
<reference evidence="10" key="2">
    <citation type="submission" date="2025-09" db="UniProtKB">
        <authorList>
            <consortium name="Ensembl"/>
        </authorList>
    </citation>
    <scope>IDENTIFICATION</scope>
</reference>
<evidence type="ECO:0000256" key="4">
    <source>
        <dbReference type="ARBA" id="ARBA00022525"/>
    </source>
</evidence>